<dbReference type="Gene3D" id="2.40.170.20">
    <property type="entry name" value="TonB-dependent receptor, beta-barrel domain"/>
    <property type="match status" value="1"/>
</dbReference>
<dbReference type="PANTHER" id="PTHR40980">
    <property type="entry name" value="PLUG DOMAIN-CONTAINING PROTEIN"/>
    <property type="match status" value="1"/>
</dbReference>
<evidence type="ECO:0000256" key="4">
    <source>
        <dbReference type="SAM" id="SignalP"/>
    </source>
</evidence>
<comment type="caution">
    <text evidence="7">The sequence shown here is derived from an EMBL/GenBank/DDBJ whole genome shotgun (WGS) entry which is preliminary data.</text>
</comment>
<dbReference type="InterPro" id="IPR008969">
    <property type="entry name" value="CarboxyPept-like_regulatory"/>
</dbReference>
<keyword evidence="4" id="KW-0732">Signal</keyword>
<dbReference type="SUPFAM" id="SSF56935">
    <property type="entry name" value="Porins"/>
    <property type="match status" value="1"/>
</dbReference>
<feature type="domain" description="TonB-dependent receptor plug" evidence="5">
    <location>
        <begin position="145"/>
        <end position="224"/>
    </location>
</feature>
<dbReference type="EMBL" id="JACHCC010000001">
    <property type="protein sequence ID" value="MBB6498225.1"/>
    <property type="molecule type" value="Genomic_DNA"/>
</dbReference>
<dbReference type="Pfam" id="PF14905">
    <property type="entry name" value="OMP_b-brl_3"/>
    <property type="match status" value="1"/>
</dbReference>
<name>A0A7X0IZM5_9SPHI</name>
<evidence type="ECO:0000313" key="7">
    <source>
        <dbReference type="EMBL" id="MBB6498225.1"/>
    </source>
</evidence>
<dbReference type="RefSeq" id="WP_184622141.1">
    <property type="nucleotide sequence ID" value="NZ_JACHCC010000001.1"/>
</dbReference>
<feature type="domain" description="Outer membrane protein beta-barrel" evidence="6">
    <location>
        <begin position="393"/>
        <end position="801"/>
    </location>
</feature>
<dbReference type="PANTHER" id="PTHR40980:SF4">
    <property type="entry name" value="TONB-DEPENDENT RECEPTOR-LIKE BETA-BARREL DOMAIN-CONTAINING PROTEIN"/>
    <property type="match status" value="1"/>
</dbReference>
<evidence type="ECO:0000256" key="1">
    <source>
        <dbReference type="ARBA" id="ARBA00004442"/>
    </source>
</evidence>
<evidence type="ECO:0000313" key="8">
    <source>
        <dbReference type="Proteomes" id="UP000521017"/>
    </source>
</evidence>
<keyword evidence="2" id="KW-0472">Membrane</keyword>
<organism evidence="7 8">
    <name type="scientific">Pedobacter cryoconitis</name>
    <dbReference type="NCBI Taxonomy" id="188932"/>
    <lineage>
        <taxon>Bacteria</taxon>
        <taxon>Pseudomonadati</taxon>
        <taxon>Bacteroidota</taxon>
        <taxon>Sphingobacteriia</taxon>
        <taxon>Sphingobacteriales</taxon>
        <taxon>Sphingobacteriaceae</taxon>
        <taxon>Pedobacter</taxon>
    </lineage>
</organism>
<dbReference type="InterPro" id="IPR012910">
    <property type="entry name" value="Plug_dom"/>
</dbReference>
<dbReference type="GO" id="GO:0009279">
    <property type="term" value="C:cell outer membrane"/>
    <property type="evidence" value="ECO:0007669"/>
    <property type="project" value="UniProtKB-SubCell"/>
</dbReference>
<dbReference type="Pfam" id="PF13620">
    <property type="entry name" value="CarboxypepD_reg"/>
    <property type="match status" value="1"/>
</dbReference>
<dbReference type="Proteomes" id="UP000521017">
    <property type="component" value="Unassembled WGS sequence"/>
</dbReference>
<keyword evidence="7" id="KW-0675">Receptor</keyword>
<evidence type="ECO:0000256" key="2">
    <source>
        <dbReference type="ARBA" id="ARBA00023136"/>
    </source>
</evidence>
<dbReference type="InterPro" id="IPR041700">
    <property type="entry name" value="OMP_b-brl_3"/>
</dbReference>
<evidence type="ECO:0000259" key="5">
    <source>
        <dbReference type="Pfam" id="PF07715"/>
    </source>
</evidence>
<dbReference type="Gene3D" id="2.170.130.10">
    <property type="entry name" value="TonB-dependent receptor, plug domain"/>
    <property type="match status" value="1"/>
</dbReference>
<dbReference type="SUPFAM" id="SSF49464">
    <property type="entry name" value="Carboxypeptidase regulatory domain-like"/>
    <property type="match status" value="1"/>
</dbReference>
<proteinExistence type="predicted"/>
<accession>A0A7X0IZM5</accession>
<protein>
    <submittedName>
        <fullName evidence="7">Outer membrane receptor protein involved in Fe transport</fullName>
    </submittedName>
</protein>
<dbReference type="InterPro" id="IPR036942">
    <property type="entry name" value="Beta-barrel_TonB_sf"/>
</dbReference>
<reference evidence="7 8" key="1">
    <citation type="submission" date="2020-08" db="EMBL/GenBank/DDBJ databases">
        <title>Genomic Encyclopedia of Type Strains, Phase IV (KMG-V): Genome sequencing to study the core and pangenomes of soil and plant-associated prokaryotes.</title>
        <authorList>
            <person name="Whitman W."/>
        </authorList>
    </citation>
    <scope>NUCLEOTIDE SEQUENCE [LARGE SCALE GENOMIC DNA]</scope>
    <source>
        <strain evidence="7 8">M2T3</strain>
    </source>
</reference>
<dbReference type="InterPro" id="IPR037066">
    <property type="entry name" value="Plug_dom_sf"/>
</dbReference>
<keyword evidence="3" id="KW-0998">Cell outer membrane</keyword>
<sequence length="803" mass="90775">MRIIRYLLFTALLCPLLTFAQDTGVTLSGIIREANGQATMPFVNVVLKTQTDNRFIAGTVTTEEGRFILKGITSGNYRLEVSYVGYIQHQQELLAGTLTPFLDLGTIHLKEDPKILNEVKITSVRADGLAAQMDKRIFTPSDNISRAGGSVLQAMQNLPGVTMQDGKIMLRGNDKVAVLIDGRQNAITGFGSQTALDNIPASAIERIEIINNPTAKHDANGNAGIINIIYKKNNQDGFNGKIGLSTGLGALWVRKENLPGISPQYQATPKINPSLSLNYRKNKLNTFLQADWLYNQTLNRNEFAERIYDDGSIIKQQVKRNRTTTVATAKTGIDWNPDEQNTFTLSGLFSREKIADLGDIPYFNQDLSIRSRLWSFVEDEVKYTATASAIYQHKFKQPGHVLNTSFNYTFHREDEKYFFTNITPAFTGTDSYKLLSDEQVADLNVDYIKPLKHGRLETGLKLRHRYIPTNMEFFPGANSVIDPNAGGWANYKETIPAVYGNYIYENKSIEVEAGLRVEYVNVKYEVNPDHNTYQSDGYNYARPFPNVRFSWKPDDRNKFSLFYNGRVDRPNEVDIRIFPKYDEPEVLKVGNPSLRPQFTNTFELGYKTSWTAGSLYTAAYHKTTDATITRIATIVPGSTLIYNIFQNAGRSYNYGLEMNFDQKATPWFSFNVNAALYKNTLNAFTIENRYPVPTVFTAARQSLTSGNVKFNGRFKLPAQTEIQFSTIYLAPDLIPQGRIASRFSTDLGIRRHIQKGKGEIFMNGTDIFNTLRIQRSVTGNGFILNSTDFYETQVFRIGYSYKF</sequence>
<dbReference type="Pfam" id="PF07715">
    <property type="entry name" value="Plug"/>
    <property type="match status" value="1"/>
</dbReference>
<evidence type="ECO:0000259" key="6">
    <source>
        <dbReference type="Pfam" id="PF14905"/>
    </source>
</evidence>
<gene>
    <name evidence="7" type="ORF">HDF25_000349</name>
</gene>
<evidence type="ECO:0000256" key="3">
    <source>
        <dbReference type="ARBA" id="ARBA00023237"/>
    </source>
</evidence>
<feature type="chain" id="PRO_5030535301" evidence="4">
    <location>
        <begin position="21"/>
        <end position="803"/>
    </location>
</feature>
<comment type="subcellular location">
    <subcellularLocation>
        <location evidence="1">Cell outer membrane</location>
    </subcellularLocation>
</comment>
<feature type="signal peptide" evidence="4">
    <location>
        <begin position="1"/>
        <end position="20"/>
    </location>
</feature>
<dbReference type="AlphaFoldDB" id="A0A7X0IZM5"/>